<sequence length="162" mass="18382">MLRVIGLQTRILQVTAIRHHYSIIRKLKNETDIDDLFSTPPTSAPSRSHSMVDPYILSKLLNLSGLSQDISDQEKKELILSLNDHLKFVSQLEDATSSGELKRLVEDSEELTFDDIVSEIENSAAELEKGEPEESWNSLSLTSQHEENYFVVNEGLIKQNKQ</sequence>
<dbReference type="EMBL" id="JAHLUN010000002">
    <property type="protein sequence ID" value="KAG7768081.1"/>
    <property type="molecule type" value="Genomic_DNA"/>
</dbReference>
<dbReference type="EMBL" id="JAHLUH010000004">
    <property type="protein sequence ID" value="KAG7728486.1"/>
    <property type="molecule type" value="Genomic_DNA"/>
</dbReference>
<name>A0AAN6I107_9ASCO</name>
<proteinExistence type="predicted"/>
<protein>
    <recommendedName>
        <fullName evidence="5">Glutamyl-tRNA(Gln) amidotransferase subunit F, mitochondrial</fullName>
    </recommendedName>
</protein>
<evidence type="ECO:0000313" key="2">
    <source>
        <dbReference type="EMBL" id="KAG7768081.1"/>
    </source>
</evidence>
<accession>A0AAN6I107</accession>
<dbReference type="Pfam" id="PF20977">
    <property type="entry name" value="GatF"/>
    <property type="match status" value="1"/>
</dbReference>
<reference evidence="1 3" key="1">
    <citation type="journal article" date="2021" name="G3 (Bethesda)">
        <title>Genomic diversity, chromosomal rearrangements, and interspecies hybridization in the ogataea polymorpha species complex.</title>
        <authorList>
            <person name="Hanson S.J."/>
            <person name="Cinneide E.O."/>
            <person name="Salzberg L.I."/>
            <person name="Wolfe K.H."/>
            <person name="McGowan J."/>
            <person name="Fitzpatrick D.A."/>
            <person name="Matlin K."/>
        </authorList>
    </citation>
    <scope>NUCLEOTIDE SEQUENCE</scope>
    <source>
        <strain evidence="2">81-436-3</strain>
        <strain evidence="1">83-405-1</strain>
    </source>
</reference>
<dbReference type="Proteomes" id="UP000738402">
    <property type="component" value="Unassembled WGS sequence"/>
</dbReference>
<evidence type="ECO:0000313" key="3">
    <source>
        <dbReference type="Proteomes" id="UP000697297"/>
    </source>
</evidence>
<organism evidence="1 4">
    <name type="scientific">Ogataea haglerorum</name>
    <dbReference type="NCBI Taxonomy" id="1937702"/>
    <lineage>
        <taxon>Eukaryota</taxon>
        <taxon>Fungi</taxon>
        <taxon>Dikarya</taxon>
        <taxon>Ascomycota</taxon>
        <taxon>Saccharomycotina</taxon>
        <taxon>Pichiomycetes</taxon>
        <taxon>Pichiales</taxon>
        <taxon>Pichiaceae</taxon>
        <taxon>Ogataea</taxon>
    </lineage>
</organism>
<evidence type="ECO:0000313" key="1">
    <source>
        <dbReference type="EMBL" id="KAG7728486.1"/>
    </source>
</evidence>
<dbReference type="Proteomes" id="UP000697297">
    <property type="component" value="Unassembled WGS sequence"/>
</dbReference>
<evidence type="ECO:0000313" key="4">
    <source>
        <dbReference type="Proteomes" id="UP000738402"/>
    </source>
</evidence>
<dbReference type="AlphaFoldDB" id="A0AAN6I107"/>
<keyword evidence="3" id="KW-1185">Reference proteome</keyword>
<evidence type="ECO:0008006" key="5">
    <source>
        <dbReference type="Google" id="ProtNLM"/>
    </source>
</evidence>
<gene>
    <name evidence="1" type="ORF">KL933_001719</name>
    <name evidence="2" type="ORF">KL946_000899</name>
</gene>
<comment type="caution">
    <text evidence="1">The sequence shown here is derived from an EMBL/GenBank/DDBJ whole genome shotgun (WGS) entry which is preliminary data.</text>
</comment>